<dbReference type="GO" id="GO:0008705">
    <property type="term" value="F:methionine synthase activity"/>
    <property type="evidence" value="ECO:0007669"/>
    <property type="project" value="InterPro"/>
</dbReference>
<name>H5XWN6_9FIRM</name>
<organism evidence="1 2">
    <name type="scientific">Desulfosporosinus youngiae DSM 17734</name>
    <dbReference type="NCBI Taxonomy" id="768710"/>
    <lineage>
        <taxon>Bacteria</taxon>
        <taxon>Bacillati</taxon>
        <taxon>Bacillota</taxon>
        <taxon>Clostridia</taxon>
        <taxon>Eubacteriales</taxon>
        <taxon>Desulfitobacteriaceae</taxon>
        <taxon>Desulfosporosinus</taxon>
    </lineage>
</organism>
<dbReference type="EMBL" id="CM001441">
    <property type="protein sequence ID" value="EHQ90544.1"/>
    <property type="molecule type" value="Genomic_DNA"/>
</dbReference>
<dbReference type="STRING" id="768710.DesyoDRAFT_3539"/>
<accession>H5XWN6</accession>
<dbReference type="Proteomes" id="UP000005104">
    <property type="component" value="Chromosome"/>
</dbReference>
<sequence length="224" mass="25093">MEPVVLDNIFFKANLPSLVDELHVKNSYLNKFKELVEQAAAIARPKAVYRKAVVEASGDSYVVINGVKLNSRVLRVNLDGVSEFFPAIVTCGKELADWADSIDDMLLNFWANALSEKAMRLAKEALDIHLQENYKIDSIAQMNPGSVVDWSIQEQQKLFAIIGNVKDLIGAELTDSSLILPMKSVSGIWFPSDNYENCMLCSKECPNRKAVYDPKMYDSIYTGF</sequence>
<dbReference type="Gene3D" id="3.40.109.40">
    <property type="match status" value="1"/>
</dbReference>
<evidence type="ECO:0000313" key="1">
    <source>
        <dbReference type="EMBL" id="EHQ90544.1"/>
    </source>
</evidence>
<dbReference type="eggNOG" id="COG1410">
    <property type="taxonomic scope" value="Bacteria"/>
</dbReference>
<dbReference type="InterPro" id="IPR037010">
    <property type="entry name" value="VitB12-dep_Met_synth_activ_sf"/>
</dbReference>
<dbReference type="HOGENOM" id="CLU_105790_0_0_9"/>
<proteinExistence type="predicted"/>
<reference evidence="1 2" key="1">
    <citation type="submission" date="2011-11" db="EMBL/GenBank/DDBJ databases">
        <title>The Noncontiguous Finished genome of Desulfosporosinus youngiae DSM 17734.</title>
        <authorList>
            <consortium name="US DOE Joint Genome Institute (JGI-PGF)"/>
            <person name="Lucas S."/>
            <person name="Han J."/>
            <person name="Lapidus A."/>
            <person name="Cheng J.-F."/>
            <person name="Goodwin L."/>
            <person name="Pitluck S."/>
            <person name="Peters L."/>
            <person name="Ovchinnikova G."/>
            <person name="Lu M."/>
            <person name="Land M.L."/>
            <person name="Hauser L."/>
            <person name="Pester M."/>
            <person name="Spring S."/>
            <person name="Ollivier B."/>
            <person name="Rattei T."/>
            <person name="Klenk H.-P."/>
            <person name="Wagner M."/>
            <person name="Loy A."/>
            <person name="Woyke T.J."/>
        </authorList>
    </citation>
    <scope>NUCLEOTIDE SEQUENCE [LARGE SCALE GENOMIC DNA]</scope>
    <source>
        <strain evidence="1 2">DSM 17734</strain>
    </source>
</reference>
<gene>
    <name evidence="1" type="ORF">DesyoDRAFT_3539</name>
</gene>
<dbReference type="SUPFAM" id="SSF56507">
    <property type="entry name" value="Methionine synthase activation domain-like"/>
    <property type="match status" value="1"/>
</dbReference>
<dbReference type="RefSeq" id="WP_007784987.1">
    <property type="nucleotide sequence ID" value="NZ_CM001441.1"/>
</dbReference>
<dbReference type="AlphaFoldDB" id="H5XWN6"/>
<dbReference type="OrthoDB" id="5509362at2"/>
<protein>
    <submittedName>
        <fullName evidence="1">Vitamin B12 dependent methionine synthase</fullName>
    </submittedName>
</protein>
<evidence type="ECO:0000313" key="2">
    <source>
        <dbReference type="Proteomes" id="UP000005104"/>
    </source>
</evidence>
<keyword evidence="2" id="KW-1185">Reference proteome</keyword>